<name>A0A5D3DHW3_CUCMM</name>
<accession>A0A5D3DHW3</accession>
<evidence type="ECO:0000313" key="3">
    <source>
        <dbReference type="Proteomes" id="UP000321393"/>
    </source>
</evidence>
<reference evidence="3 4" key="1">
    <citation type="submission" date="2019-08" db="EMBL/GenBank/DDBJ databases">
        <title>Draft genome sequences of two oriental melons (Cucumis melo L. var makuwa).</title>
        <authorList>
            <person name="Kwon S.-Y."/>
        </authorList>
    </citation>
    <scope>NUCLEOTIDE SEQUENCE [LARGE SCALE GENOMIC DNA]</scope>
    <source>
        <strain evidence="4">cv. Chang Bougi</strain>
        <strain evidence="3">cv. SW 3</strain>
        <tissue evidence="2">Leaf</tissue>
    </source>
</reference>
<dbReference type="EMBL" id="SSTD01004717">
    <property type="protein sequence ID" value="TYK22980.1"/>
    <property type="molecule type" value="Genomic_DNA"/>
</dbReference>
<keyword evidence="2" id="KW-0456">Lyase</keyword>
<evidence type="ECO:0000313" key="4">
    <source>
        <dbReference type="Proteomes" id="UP000321947"/>
    </source>
</evidence>
<sequence length="83" mass="9652">MELSYKSINTSRFWFLEEPVILAIQMALNLLPCTLRRRRHSRNLELERYVAQHEKIPMSLVAGKDKPISPYSVCFSNTISVLT</sequence>
<proteinExistence type="predicted"/>
<dbReference type="EMBL" id="SSTE01020817">
    <property type="protein sequence ID" value="KAA0033684.1"/>
    <property type="molecule type" value="Genomic_DNA"/>
</dbReference>
<organism evidence="2 4">
    <name type="scientific">Cucumis melo var. makuwa</name>
    <name type="common">Oriental melon</name>
    <dbReference type="NCBI Taxonomy" id="1194695"/>
    <lineage>
        <taxon>Eukaryota</taxon>
        <taxon>Viridiplantae</taxon>
        <taxon>Streptophyta</taxon>
        <taxon>Embryophyta</taxon>
        <taxon>Tracheophyta</taxon>
        <taxon>Spermatophyta</taxon>
        <taxon>Magnoliopsida</taxon>
        <taxon>eudicotyledons</taxon>
        <taxon>Gunneridae</taxon>
        <taxon>Pentapetalae</taxon>
        <taxon>rosids</taxon>
        <taxon>fabids</taxon>
        <taxon>Cucurbitales</taxon>
        <taxon>Cucurbitaceae</taxon>
        <taxon>Benincaseae</taxon>
        <taxon>Cucumis</taxon>
    </lineage>
</organism>
<evidence type="ECO:0000313" key="2">
    <source>
        <dbReference type="EMBL" id="TYK22980.1"/>
    </source>
</evidence>
<dbReference type="AlphaFoldDB" id="A0A5D3DHW3"/>
<dbReference type="OrthoDB" id="5587616at2759"/>
<gene>
    <name evidence="2" type="ORF">E5676_scaffold386G00850</name>
    <name evidence="1" type="ORF">E6C27_scaffold239G001530</name>
</gene>
<comment type="caution">
    <text evidence="2">The sequence shown here is derived from an EMBL/GenBank/DDBJ whole genome shotgun (WGS) entry which is preliminary data.</text>
</comment>
<dbReference type="Proteomes" id="UP000321393">
    <property type="component" value="Unassembled WGS sequence"/>
</dbReference>
<dbReference type="GO" id="GO:0016829">
    <property type="term" value="F:lyase activity"/>
    <property type="evidence" value="ECO:0007669"/>
    <property type="project" value="UniProtKB-KW"/>
</dbReference>
<dbReference type="Proteomes" id="UP000321947">
    <property type="component" value="Unassembled WGS sequence"/>
</dbReference>
<evidence type="ECO:0000313" key="1">
    <source>
        <dbReference type="EMBL" id="KAA0033684.1"/>
    </source>
</evidence>
<protein>
    <submittedName>
        <fullName evidence="2">(R)-mandelonitrile lyase 1-like</fullName>
    </submittedName>
</protein>